<dbReference type="CTD" id="9826889"/>
<dbReference type="PANTHER" id="PTHR34005">
    <property type="entry name" value="PROTEIN CBG15054-RELATED"/>
    <property type="match status" value="1"/>
</dbReference>
<dbReference type="KEGG" id="crq:GCK72_001527"/>
<name>A0A6A5HN76_CAERE</name>
<dbReference type="Proteomes" id="UP000483820">
    <property type="component" value="Chromosome I"/>
</dbReference>
<comment type="caution">
    <text evidence="2">The sequence shown here is derived from an EMBL/GenBank/DDBJ whole genome shotgun (WGS) entry which is preliminary data.</text>
</comment>
<gene>
    <name evidence="2" type="ORF">GCK72_001527</name>
</gene>
<feature type="compositionally biased region" description="Polar residues" evidence="1">
    <location>
        <begin position="330"/>
        <end position="339"/>
    </location>
</feature>
<sequence>MNLISTLVNGITEYLDSGPKKYHMDHGYKMRKIPRMFKILENASDFKALESTKGGQRISLTLAPEGFERVNPKSLEFIREMLLSLFTHYPDIQKELEAPFPRNTIAVSFSEFNFQVGKSCQKFSPALGSKTGFLTYQKLSPNIQATYYNEKEECFLAGVCYYPVLIGKAKCFENDRAAIHLARASSEPFPLQDREKSYKKVMYKGYGRYCSIAKKRVTLDCSGKYVRHLEYDHFWNTYIRTPCEECLVDSVTYKWKGPKEEASTSSAASTSGVQQTIRETPILSGSDLSEKVVELDLPEQVEEVMPSLNTDTLDSKDLEESEAAEDSQERASSPMSSVGSLLKDYDQFEDASSDFESDIDAEVIG</sequence>
<dbReference type="GeneID" id="9826889"/>
<accession>A0A6A5HN76</accession>
<evidence type="ECO:0000256" key="1">
    <source>
        <dbReference type="SAM" id="MobiDB-lite"/>
    </source>
</evidence>
<dbReference type="RefSeq" id="XP_003097739.2">
    <property type="nucleotide sequence ID" value="XM_003097691.2"/>
</dbReference>
<dbReference type="AlphaFoldDB" id="A0A6A5HN76"/>
<evidence type="ECO:0000313" key="2">
    <source>
        <dbReference type="EMBL" id="KAF1769710.1"/>
    </source>
</evidence>
<dbReference type="EMBL" id="WUAV01000001">
    <property type="protein sequence ID" value="KAF1769710.1"/>
    <property type="molecule type" value="Genomic_DNA"/>
</dbReference>
<organism evidence="2 3">
    <name type="scientific">Caenorhabditis remanei</name>
    <name type="common">Caenorhabditis vulgaris</name>
    <dbReference type="NCBI Taxonomy" id="31234"/>
    <lineage>
        <taxon>Eukaryota</taxon>
        <taxon>Metazoa</taxon>
        <taxon>Ecdysozoa</taxon>
        <taxon>Nematoda</taxon>
        <taxon>Chromadorea</taxon>
        <taxon>Rhabditida</taxon>
        <taxon>Rhabditina</taxon>
        <taxon>Rhabditomorpha</taxon>
        <taxon>Rhabditoidea</taxon>
        <taxon>Rhabditidae</taxon>
        <taxon>Peloderinae</taxon>
        <taxon>Caenorhabditis</taxon>
    </lineage>
</organism>
<dbReference type="PANTHER" id="PTHR34005:SF7">
    <property type="entry name" value="PROTEIN CBG26726"/>
    <property type="match status" value="1"/>
</dbReference>
<proteinExistence type="predicted"/>
<protein>
    <submittedName>
        <fullName evidence="2">Uncharacterized protein</fullName>
    </submittedName>
</protein>
<reference evidence="2 3" key="1">
    <citation type="submission" date="2019-12" db="EMBL/GenBank/DDBJ databases">
        <title>Chromosome-level assembly of the Caenorhabditis remanei genome.</title>
        <authorList>
            <person name="Teterina A.A."/>
            <person name="Willis J.H."/>
            <person name="Phillips P.C."/>
        </authorList>
    </citation>
    <scope>NUCLEOTIDE SEQUENCE [LARGE SCALE GENOMIC DNA]</scope>
    <source>
        <strain evidence="2 3">PX506</strain>
        <tissue evidence="2">Whole organism</tissue>
    </source>
</reference>
<feature type="region of interest" description="Disordered" evidence="1">
    <location>
        <begin position="307"/>
        <end position="344"/>
    </location>
</feature>
<evidence type="ECO:0000313" key="3">
    <source>
        <dbReference type="Proteomes" id="UP000483820"/>
    </source>
</evidence>